<reference evidence="3" key="1">
    <citation type="submission" date="2016-11" db="UniProtKB">
        <authorList>
            <consortium name="WormBaseParasite"/>
        </authorList>
    </citation>
    <scope>IDENTIFICATION</scope>
</reference>
<evidence type="ECO:0000313" key="2">
    <source>
        <dbReference type="Proteomes" id="UP000095281"/>
    </source>
</evidence>
<name>A0A1I8B4X2_MELHA</name>
<evidence type="ECO:0000313" key="3">
    <source>
        <dbReference type="WBParaSite" id="MhA1_Contig138.frz3.gene48"/>
    </source>
</evidence>
<accession>A0A1I8B4X2</accession>
<feature type="chain" id="PRO_5009315465" evidence="1">
    <location>
        <begin position="22"/>
        <end position="232"/>
    </location>
</feature>
<evidence type="ECO:0000256" key="1">
    <source>
        <dbReference type="SAM" id="SignalP"/>
    </source>
</evidence>
<dbReference type="WBParaSite" id="MhA1_Contig138.frz3.gene48">
    <property type="protein sequence ID" value="MhA1_Contig138.frz3.gene48"/>
    <property type="gene ID" value="MhA1_Contig138.frz3.gene48"/>
</dbReference>
<proteinExistence type="predicted"/>
<keyword evidence="1" id="KW-0732">Signal</keyword>
<dbReference type="Proteomes" id="UP000095281">
    <property type="component" value="Unplaced"/>
</dbReference>
<feature type="signal peptide" evidence="1">
    <location>
        <begin position="1"/>
        <end position="21"/>
    </location>
</feature>
<keyword evidence="2" id="KW-1185">Reference proteome</keyword>
<protein>
    <submittedName>
        <fullName evidence="3">NACHT domain-containing protein</fullName>
    </submittedName>
</protein>
<organism evidence="2 3">
    <name type="scientific">Meloidogyne hapla</name>
    <name type="common">Root-knot nematode worm</name>
    <dbReference type="NCBI Taxonomy" id="6305"/>
    <lineage>
        <taxon>Eukaryota</taxon>
        <taxon>Metazoa</taxon>
        <taxon>Ecdysozoa</taxon>
        <taxon>Nematoda</taxon>
        <taxon>Chromadorea</taxon>
        <taxon>Rhabditida</taxon>
        <taxon>Tylenchina</taxon>
        <taxon>Tylenchomorpha</taxon>
        <taxon>Tylenchoidea</taxon>
        <taxon>Meloidogynidae</taxon>
        <taxon>Meloidogyninae</taxon>
        <taxon>Meloidogyne</taxon>
    </lineage>
</organism>
<dbReference type="AlphaFoldDB" id="A0A1I8B4X2"/>
<sequence length="232" mass="27007">MARFFFFQPWMLLWQQLCVSSKPYHQQQKEKIPQLILILVDGLDEANFHQTDGNESIGSLLGRSINEWPQRLKFICSTSTNEKSKKNDFLNIFGINLKGKKLEKDVRVIQIDELNSIEDAKIYVEMIMKLKPMLEKRLTSQFRRHSFFASVEDNNPNSISPQTSQLQDIETNPNKFLFSEFVTNLVNRVHANFLSINLALDLLTEGRLSFSSLPEDANLSEIYGLYFRHKFP</sequence>